<sequence>MLGIYANSFLTATRSSDRPAGPRPTKAASPRWRRPGWVSSPKDY</sequence>
<evidence type="ECO:0000313" key="2">
    <source>
        <dbReference type="EMBL" id="SFC33350.1"/>
    </source>
</evidence>
<gene>
    <name evidence="2" type="ORF">SAMN05421762_0581</name>
</gene>
<feature type="region of interest" description="Disordered" evidence="1">
    <location>
        <begin position="12"/>
        <end position="44"/>
    </location>
</feature>
<dbReference type="EMBL" id="FOLX01000001">
    <property type="protein sequence ID" value="SFC33350.1"/>
    <property type="molecule type" value="Genomic_DNA"/>
</dbReference>
<evidence type="ECO:0000256" key="1">
    <source>
        <dbReference type="SAM" id="MobiDB-lite"/>
    </source>
</evidence>
<dbReference type="RefSeq" id="WP_261315548.1">
    <property type="nucleotide sequence ID" value="NZ_BAABWI010000001.1"/>
</dbReference>
<name>A0A1I1IJF4_9RHOB</name>
<proteinExistence type="predicted"/>
<keyword evidence="3" id="KW-1185">Reference proteome</keyword>
<dbReference type="Proteomes" id="UP000231644">
    <property type="component" value="Unassembled WGS sequence"/>
</dbReference>
<organism evidence="2 3">
    <name type="scientific">Pseudooceanicola nitratireducens</name>
    <dbReference type="NCBI Taxonomy" id="517719"/>
    <lineage>
        <taxon>Bacteria</taxon>
        <taxon>Pseudomonadati</taxon>
        <taxon>Pseudomonadota</taxon>
        <taxon>Alphaproteobacteria</taxon>
        <taxon>Rhodobacterales</taxon>
        <taxon>Paracoccaceae</taxon>
        <taxon>Pseudooceanicola</taxon>
    </lineage>
</organism>
<dbReference type="AlphaFoldDB" id="A0A1I1IJF4"/>
<reference evidence="2 3" key="1">
    <citation type="submission" date="2016-10" db="EMBL/GenBank/DDBJ databases">
        <authorList>
            <person name="de Groot N.N."/>
        </authorList>
    </citation>
    <scope>NUCLEOTIDE SEQUENCE [LARGE SCALE GENOMIC DNA]</scope>
    <source>
        <strain evidence="2 3">DSM 29619</strain>
    </source>
</reference>
<protein>
    <submittedName>
        <fullName evidence="2">Uncharacterized protein</fullName>
    </submittedName>
</protein>
<accession>A0A1I1IJF4</accession>
<evidence type="ECO:0000313" key="3">
    <source>
        <dbReference type="Proteomes" id="UP000231644"/>
    </source>
</evidence>